<proteinExistence type="predicted"/>
<name>A0A7Z7PP03_9BACT</name>
<reference evidence="1 2" key="1">
    <citation type="submission" date="2017-01" db="EMBL/GenBank/DDBJ databases">
        <authorList>
            <person name="Erauso G."/>
        </authorList>
    </citation>
    <scope>NUCLEOTIDE SEQUENCE [LARGE SCALE GENOMIC DNA]</scope>
    <source>
        <strain evidence="1">MESINF1</strain>
    </source>
</reference>
<dbReference type="KEGG" id="minf:MESINF_1031"/>
<dbReference type="Pfam" id="PF03266">
    <property type="entry name" value="NTPase_1"/>
    <property type="match status" value="1"/>
</dbReference>
<gene>
    <name evidence="1" type="ORF">MESINF_1031</name>
</gene>
<keyword evidence="1" id="KW-0418">Kinase</keyword>
<dbReference type="InterPro" id="IPR004948">
    <property type="entry name" value="Nuc-triphosphatase_THEP1"/>
</dbReference>
<keyword evidence="1" id="KW-0808">Transferase</keyword>
<keyword evidence="2" id="KW-1185">Reference proteome</keyword>
<dbReference type="RefSeq" id="WP_169698796.1">
    <property type="nucleotide sequence ID" value="NZ_LS974202.1"/>
</dbReference>
<dbReference type="Gene3D" id="3.40.50.300">
    <property type="entry name" value="P-loop containing nucleotide triphosphate hydrolases"/>
    <property type="match status" value="1"/>
</dbReference>
<dbReference type="GO" id="GO:0017111">
    <property type="term" value="F:ribonucleoside triphosphate phosphatase activity"/>
    <property type="evidence" value="ECO:0007669"/>
    <property type="project" value="InterPro"/>
</dbReference>
<sequence>MKYFVTGERNVGKTYLVEKIKPLVNVKGFETRFEPEGQRLFLHFLNGLSFMIGERNSGRLRIIEEGFKEAARELGTMEIPESCFLIMDEIGYLEEESPEFQQAVVAAIRRSKNCICVLRKGNYSFIDHLKRSMGIRSVELTVDNRDEILNRLLREVEKERTNTSSPGGDEGI</sequence>
<accession>A0A7Z7PP03</accession>
<dbReference type="AlphaFoldDB" id="A0A7Z7PP03"/>
<dbReference type="EMBL" id="LS974202">
    <property type="protein sequence ID" value="SSC12480.1"/>
    <property type="molecule type" value="Genomic_DNA"/>
</dbReference>
<dbReference type="InterPro" id="IPR027417">
    <property type="entry name" value="P-loop_NTPase"/>
</dbReference>
<evidence type="ECO:0000313" key="1">
    <source>
        <dbReference type="EMBL" id="SSC12480.1"/>
    </source>
</evidence>
<evidence type="ECO:0000313" key="2">
    <source>
        <dbReference type="Proteomes" id="UP000250796"/>
    </source>
</evidence>
<dbReference type="GO" id="GO:0016301">
    <property type="term" value="F:kinase activity"/>
    <property type="evidence" value="ECO:0007669"/>
    <property type="project" value="UniProtKB-KW"/>
</dbReference>
<dbReference type="Proteomes" id="UP000250796">
    <property type="component" value="Chromosome MESINF"/>
</dbReference>
<dbReference type="SUPFAM" id="SSF52540">
    <property type="entry name" value="P-loop containing nucleoside triphosphate hydrolases"/>
    <property type="match status" value="1"/>
</dbReference>
<protein>
    <submittedName>
        <fullName evidence="1">Putative nucleotide kinase</fullName>
    </submittedName>
</protein>
<organism evidence="1 2">
    <name type="scientific">Mesotoga infera</name>
    <dbReference type="NCBI Taxonomy" id="1236046"/>
    <lineage>
        <taxon>Bacteria</taxon>
        <taxon>Thermotogati</taxon>
        <taxon>Thermotogota</taxon>
        <taxon>Thermotogae</taxon>
        <taxon>Kosmotogales</taxon>
        <taxon>Kosmotogaceae</taxon>
        <taxon>Mesotoga</taxon>
    </lineage>
</organism>